<proteinExistence type="predicted"/>
<dbReference type="InterPro" id="IPR013783">
    <property type="entry name" value="Ig-like_fold"/>
</dbReference>
<evidence type="ECO:0000259" key="2">
    <source>
        <dbReference type="Pfam" id="PF01345"/>
    </source>
</evidence>
<accession>A0A644ZUL2</accession>
<dbReference type="EMBL" id="VSSQ01010575">
    <property type="protein sequence ID" value="MPM44689.1"/>
    <property type="molecule type" value="Genomic_DNA"/>
</dbReference>
<dbReference type="InterPro" id="IPR047589">
    <property type="entry name" value="DUF11_rpt"/>
</dbReference>
<keyword evidence="1" id="KW-0812">Transmembrane</keyword>
<comment type="caution">
    <text evidence="3">The sequence shown here is derived from an EMBL/GenBank/DDBJ whole genome shotgun (WGS) entry which is preliminary data.</text>
</comment>
<dbReference type="Gene3D" id="2.60.40.10">
    <property type="entry name" value="Immunoglobulins"/>
    <property type="match status" value="1"/>
</dbReference>
<evidence type="ECO:0000256" key="1">
    <source>
        <dbReference type="SAM" id="Phobius"/>
    </source>
</evidence>
<reference evidence="3" key="1">
    <citation type="submission" date="2019-08" db="EMBL/GenBank/DDBJ databases">
        <authorList>
            <person name="Kucharzyk K."/>
            <person name="Murdoch R.W."/>
            <person name="Higgins S."/>
            <person name="Loffler F."/>
        </authorList>
    </citation>
    <scope>NUCLEOTIDE SEQUENCE</scope>
</reference>
<feature type="domain" description="DUF11" evidence="2">
    <location>
        <begin position="158"/>
        <end position="260"/>
    </location>
</feature>
<dbReference type="Pfam" id="PF01345">
    <property type="entry name" value="DUF11"/>
    <property type="match status" value="2"/>
</dbReference>
<dbReference type="AlphaFoldDB" id="A0A644ZUL2"/>
<feature type="domain" description="DUF11" evidence="2">
    <location>
        <begin position="296"/>
        <end position="399"/>
    </location>
</feature>
<dbReference type="InterPro" id="IPR001434">
    <property type="entry name" value="OmcB-like_DUF11"/>
</dbReference>
<sequence length="447" mass="46335">MRYEDPAWTAGGSAFADAKWVSPVAEDAPSTVGVNHTRIRGNVNYDYAYSNPYYNMYRFQFTLAPEVDSNHFEFDMRYYTDDSMQGVYVNSTTAMSPLPAGGFHSNPTTDASQNVKLTGPWQAGLNTIIFSVKDTGWSAGFLARMVPTVRSFCNAVPIRIAKTADKTAYLPGESITYTVTAENMGVDTVTANSLADPTPAGVQNAQWNCSSSLATGASCPTAPITAPINFDIKAGEKLTFTLTGTTAQTGSLSNTATLTPGTGGVCAADTGCTQTVSPTLTPVPNLTPAWAPGTPSALTVGTPATFTVNANNLGEAASTDGTLTITLPADMAFTGTPPAGCVVGGSSMSCTLPAIGANTRTTAITFSAQANAEIVNAAITANISDVTNESLLSDNAATTPVSAKKPDGGGPIHNGGTAQPVPVFAPWALAAMGMLMALSGWFVRRRQ</sequence>
<feature type="transmembrane region" description="Helical" evidence="1">
    <location>
        <begin position="424"/>
        <end position="443"/>
    </location>
</feature>
<keyword evidence="1" id="KW-1133">Transmembrane helix</keyword>
<protein>
    <recommendedName>
        <fullName evidence="2">DUF11 domain-containing protein</fullName>
    </recommendedName>
</protein>
<dbReference type="NCBIfam" id="TIGR01451">
    <property type="entry name" value="B_ant_repeat"/>
    <property type="match status" value="1"/>
</dbReference>
<gene>
    <name evidence="3" type="ORF">SDC9_91368</name>
</gene>
<keyword evidence="1" id="KW-0472">Membrane</keyword>
<organism evidence="3">
    <name type="scientific">bioreactor metagenome</name>
    <dbReference type="NCBI Taxonomy" id="1076179"/>
    <lineage>
        <taxon>unclassified sequences</taxon>
        <taxon>metagenomes</taxon>
        <taxon>ecological metagenomes</taxon>
    </lineage>
</organism>
<evidence type="ECO:0000313" key="3">
    <source>
        <dbReference type="EMBL" id="MPM44689.1"/>
    </source>
</evidence>
<name>A0A644ZUL2_9ZZZZ</name>